<dbReference type="AlphaFoldDB" id="A0A8X6Y176"/>
<evidence type="ECO:0000313" key="2">
    <source>
        <dbReference type="Proteomes" id="UP000886998"/>
    </source>
</evidence>
<dbReference type="Proteomes" id="UP000886998">
    <property type="component" value="Unassembled WGS sequence"/>
</dbReference>
<keyword evidence="2" id="KW-1185">Reference proteome</keyword>
<evidence type="ECO:0000313" key="1">
    <source>
        <dbReference type="EMBL" id="GFY63084.1"/>
    </source>
</evidence>
<gene>
    <name evidence="1" type="ORF">TNIN_270071</name>
</gene>
<accession>A0A8X6Y176</accession>
<proteinExistence type="predicted"/>
<organism evidence="1 2">
    <name type="scientific">Trichonephila inaurata madagascariensis</name>
    <dbReference type="NCBI Taxonomy" id="2747483"/>
    <lineage>
        <taxon>Eukaryota</taxon>
        <taxon>Metazoa</taxon>
        <taxon>Ecdysozoa</taxon>
        <taxon>Arthropoda</taxon>
        <taxon>Chelicerata</taxon>
        <taxon>Arachnida</taxon>
        <taxon>Araneae</taxon>
        <taxon>Araneomorphae</taxon>
        <taxon>Entelegynae</taxon>
        <taxon>Araneoidea</taxon>
        <taxon>Nephilidae</taxon>
        <taxon>Trichonephila</taxon>
        <taxon>Trichonephila inaurata</taxon>
    </lineage>
</organism>
<sequence length="150" mass="16471">MHFWKRHAKEKTLGEEVGSALLRQDLWEVFILSWQQKVCCVSSAQTNKPGNPRLSILQDGYLAPKEQFPPANIFVLTLSLCFFEKLLPRDCRNRLGAGGVGKCAGVTLASGHLSENSKSGARRIRSEQGKKKEVTFLGKGAPVSDATRSG</sequence>
<name>A0A8X6Y176_9ARAC</name>
<dbReference type="EMBL" id="BMAV01014599">
    <property type="protein sequence ID" value="GFY63084.1"/>
    <property type="molecule type" value="Genomic_DNA"/>
</dbReference>
<comment type="caution">
    <text evidence="1">The sequence shown here is derived from an EMBL/GenBank/DDBJ whole genome shotgun (WGS) entry which is preliminary data.</text>
</comment>
<protein>
    <submittedName>
        <fullName evidence="1">Uncharacterized protein</fullName>
    </submittedName>
</protein>
<reference evidence="1" key="1">
    <citation type="submission" date="2020-08" db="EMBL/GenBank/DDBJ databases">
        <title>Multicomponent nature underlies the extraordinary mechanical properties of spider dragline silk.</title>
        <authorList>
            <person name="Kono N."/>
            <person name="Nakamura H."/>
            <person name="Mori M."/>
            <person name="Yoshida Y."/>
            <person name="Ohtoshi R."/>
            <person name="Malay A.D."/>
            <person name="Moran D.A.P."/>
            <person name="Tomita M."/>
            <person name="Numata K."/>
            <person name="Arakawa K."/>
        </authorList>
    </citation>
    <scope>NUCLEOTIDE SEQUENCE</scope>
</reference>